<dbReference type="SUPFAM" id="SSF51905">
    <property type="entry name" value="FAD/NAD(P)-binding domain"/>
    <property type="match status" value="1"/>
</dbReference>
<keyword evidence="7" id="KW-0560">Oxidoreductase</keyword>
<protein>
    <recommendedName>
        <fullName evidence="4">Urocanate reductase</fullName>
        <ecNumber evidence="3">1.3.99.33</ecNumber>
    </recommendedName>
</protein>
<comment type="cofactor">
    <cofactor evidence="2">
        <name>FAD</name>
        <dbReference type="ChEBI" id="CHEBI:57692"/>
    </cofactor>
</comment>
<dbReference type="AlphaFoldDB" id="A0A174AMD5"/>
<dbReference type="EC" id="1.3.99.33" evidence="3"/>
<dbReference type="InterPro" id="IPR036188">
    <property type="entry name" value="FAD/NAD-bd_sf"/>
</dbReference>
<evidence type="ECO:0000256" key="8">
    <source>
        <dbReference type="ARBA" id="ARBA00049922"/>
    </source>
</evidence>
<dbReference type="GO" id="GO:0016020">
    <property type="term" value="C:membrane"/>
    <property type="evidence" value="ECO:0007669"/>
    <property type="project" value="InterPro"/>
</dbReference>
<evidence type="ECO:0000313" key="12">
    <source>
        <dbReference type="Proteomes" id="UP000095594"/>
    </source>
</evidence>
<keyword evidence="5" id="KW-0285">Flavoprotein</keyword>
<comment type="cofactor">
    <cofactor evidence="1">
        <name>FMN</name>
        <dbReference type="ChEBI" id="CHEBI:58210"/>
    </cofactor>
</comment>
<evidence type="ECO:0000259" key="10">
    <source>
        <dbReference type="SMART" id="SM00900"/>
    </source>
</evidence>
<dbReference type="InterPro" id="IPR003953">
    <property type="entry name" value="FAD-dep_OxRdtase_2_FAD-bd"/>
</dbReference>
<proteinExistence type="predicted"/>
<dbReference type="PANTHER" id="PTHR43400">
    <property type="entry name" value="FUMARATE REDUCTASE"/>
    <property type="match status" value="1"/>
</dbReference>
<dbReference type="InterPro" id="IPR007329">
    <property type="entry name" value="FMN-bd"/>
</dbReference>
<evidence type="ECO:0000256" key="6">
    <source>
        <dbReference type="ARBA" id="ARBA00022827"/>
    </source>
</evidence>
<dbReference type="Proteomes" id="UP000095594">
    <property type="component" value="Unassembled WGS sequence"/>
</dbReference>
<comment type="catalytic activity">
    <reaction evidence="8">
        <text>dihydrourocanate + A = urocanate + AH2</text>
        <dbReference type="Rhea" id="RHEA:36059"/>
        <dbReference type="ChEBI" id="CHEBI:13193"/>
        <dbReference type="ChEBI" id="CHEBI:17499"/>
        <dbReference type="ChEBI" id="CHEBI:27247"/>
        <dbReference type="ChEBI" id="CHEBI:72991"/>
        <dbReference type="EC" id="1.3.99.33"/>
    </reaction>
</comment>
<dbReference type="PROSITE" id="PS51257">
    <property type="entry name" value="PROKAR_LIPOPROTEIN"/>
    <property type="match status" value="1"/>
</dbReference>
<dbReference type="Pfam" id="PF00890">
    <property type="entry name" value="FAD_binding_2"/>
    <property type="match status" value="1"/>
</dbReference>
<dbReference type="InterPro" id="IPR050315">
    <property type="entry name" value="FAD-oxidoreductase_2"/>
</dbReference>
<dbReference type="SMART" id="SM00900">
    <property type="entry name" value="FMN_bind"/>
    <property type="match status" value="1"/>
</dbReference>
<feature type="signal peptide" evidence="9">
    <location>
        <begin position="1"/>
        <end position="24"/>
    </location>
</feature>
<reference evidence="11 12" key="1">
    <citation type="submission" date="2015-09" db="EMBL/GenBank/DDBJ databases">
        <authorList>
            <consortium name="Pathogen Informatics"/>
        </authorList>
    </citation>
    <scope>NUCLEOTIDE SEQUENCE [LARGE SCALE GENOMIC DNA]</scope>
    <source>
        <strain evidence="11 12">2789STDY5834856</strain>
    </source>
</reference>
<dbReference type="Pfam" id="PF04205">
    <property type="entry name" value="FMN_bind"/>
    <property type="match status" value="1"/>
</dbReference>
<organism evidence="11 12">
    <name type="scientific">Clostridium disporicum</name>
    <dbReference type="NCBI Taxonomy" id="84024"/>
    <lineage>
        <taxon>Bacteria</taxon>
        <taxon>Bacillati</taxon>
        <taxon>Bacillota</taxon>
        <taxon>Clostridia</taxon>
        <taxon>Eubacteriales</taxon>
        <taxon>Clostridiaceae</taxon>
        <taxon>Clostridium</taxon>
    </lineage>
</organism>
<feature type="domain" description="FMN-binding" evidence="10">
    <location>
        <begin position="48"/>
        <end position="123"/>
    </location>
</feature>
<keyword evidence="9" id="KW-0732">Signal</keyword>
<sequence length="633" mass="66283">MIRKKLSMLLATALVFAMSTSLFVGCSSNNTGSKSTAKAGTYTATEKGFGGDVTVNVTIAEDGSIESIDVTADSETPDIGGKAAPQLAETIVNNQSLAVDTVSGATVTSTAVITAITNALTEAGADIDALKNAETAKKGENEEATVDVVVVGAGGSGTAAALAAAEAGLNVMVIEKTASAGGNTKISSGFFAVDTELLKEDGYDLSVDKAVQDLMEFNQYLSNGTIVRKIVENAGDTVEWLQGYGVDFYIPETTTQLAHEDDVYKWKTYHKYKDNAVAYENMYANLDNMGADVRYNTSLETIIKNDEGVVTGITATKADGGTLTVNAKATIICTGGYGADAEKTAEALKSDLFNSLGMPNAGEGIEAIEAVGGYDLDATPLLHACQFAESEVKQDSAGENLAGFSDTSLTQVLNTPLLWVDQTGSRFTNEDVVYDTAFWANAAYTVGGKYYIIVDEATLKSFSEGTKLTVSQAGPGAKMDLDDFVALADASVEAGTAFKGATLEELAEKAGMDAEDLKATVERYNTMVKNGKDTDFGKASESLAYSVESGNFYAFDVRGVFLGTIGGVKVDENMQVMNTNYEFIPGLYAAGATAGGYYTGVGYPPYEGLASGFAYTSGRIAGMSAVDYVNSLK</sequence>
<name>A0A174AMD5_9CLOT</name>
<dbReference type="EMBL" id="CYZX01000003">
    <property type="protein sequence ID" value="CUN89577.1"/>
    <property type="molecule type" value="Genomic_DNA"/>
</dbReference>
<dbReference type="GO" id="GO:0008202">
    <property type="term" value="P:steroid metabolic process"/>
    <property type="evidence" value="ECO:0007669"/>
    <property type="project" value="UniProtKB-ARBA"/>
</dbReference>
<evidence type="ECO:0000256" key="1">
    <source>
        <dbReference type="ARBA" id="ARBA00001917"/>
    </source>
</evidence>
<dbReference type="Gene3D" id="3.90.700.10">
    <property type="entry name" value="Succinate dehydrogenase/fumarate reductase flavoprotein, catalytic domain"/>
    <property type="match status" value="1"/>
</dbReference>
<dbReference type="PANTHER" id="PTHR43400:SF10">
    <property type="entry name" value="3-OXOSTEROID 1-DEHYDROGENASE"/>
    <property type="match status" value="1"/>
</dbReference>
<dbReference type="Gene3D" id="3.50.50.60">
    <property type="entry name" value="FAD/NAD(P)-binding domain"/>
    <property type="match status" value="1"/>
</dbReference>
<evidence type="ECO:0000256" key="3">
    <source>
        <dbReference type="ARBA" id="ARBA00013137"/>
    </source>
</evidence>
<evidence type="ECO:0000256" key="2">
    <source>
        <dbReference type="ARBA" id="ARBA00001974"/>
    </source>
</evidence>
<dbReference type="GO" id="GO:0010181">
    <property type="term" value="F:FMN binding"/>
    <property type="evidence" value="ECO:0007669"/>
    <property type="project" value="InterPro"/>
</dbReference>
<evidence type="ECO:0000313" key="11">
    <source>
        <dbReference type="EMBL" id="CUN89577.1"/>
    </source>
</evidence>
<dbReference type="RefSeq" id="WP_172675734.1">
    <property type="nucleotide sequence ID" value="NZ_CABIXQ010000003.1"/>
</dbReference>
<dbReference type="SUPFAM" id="SSF56425">
    <property type="entry name" value="Succinate dehydrogenase/fumarate reductase flavoprotein, catalytic domain"/>
    <property type="match status" value="1"/>
</dbReference>
<accession>A0A174AMD5</accession>
<evidence type="ECO:0000256" key="7">
    <source>
        <dbReference type="ARBA" id="ARBA00023002"/>
    </source>
</evidence>
<dbReference type="GO" id="GO:0033765">
    <property type="term" value="F:steroid dehydrogenase activity, acting on the CH-CH group of donors"/>
    <property type="evidence" value="ECO:0007669"/>
    <property type="project" value="UniProtKB-ARBA"/>
</dbReference>
<gene>
    <name evidence="11" type="primary">fccA_1</name>
    <name evidence="11" type="ORF">ERS852471_00642</name>
</gene>
<keyword evidence="6" id="KW-0274">FAD</keyword>
<feature type="chain" id="PRO_5038748166" description="Urocanate reductase" evidence="9">
    <location>
        <begin position="25"/>
        <end position="633"/>
    </location>
</feature>
<evidence type="ECO:0000256" key="5">
    <source>
        <dbReference type="ARBA" id="ARBA00022630"/>
    </source>
</evidence>
<dbReference type="Gene3D" id="3.90.1010.20">
    <property type="match status" value="1"/>
</dbReference>
<dbReference type="InterPro" id="IPR027477">
    <property type="entry name" value="Succ_DH/fumarate_Rdtase_cat_sf"/>
</dbReference>
<evidence type="ECO:0000256" key="9">
    <source>
        <dbReference type="SAM" id="SignalP"/>
    </source>
</evidence>
<dbReference type="PRINTS" id="PR00411">
    <property type="entry name" value="PNDRDTASEI"/>
</dbReference>
<evidence type="ECO:0000256" key="4">
    <source>
        <dbReference type="ARBA" id="ARBA00015872"/>
    </source>
</evidence>